<dbReference type="PeptideAtlas" id="G5EFD6"/>
<evidence type="ECO:0000259" key="6">
    <source>
        <dbReference type="PROSITE" id="PS50057"/>
    </source>
</evidence>
<feature type="domain" description="FERM" evidence="6">
    <location>
        <begin position="25"/>
        <end position="312"/>
    </location>
</feature>
<dbReference type="Gene3D" id="3.10.20.90">
    <property type="entry name" value="Phosphatidylinositol 3-kinase Catalytic Subunit, Chain A, domain 1"/>
    <property type="match status" value="1"/>
</dbReference>
<dbReference type="SMART" id="SM01196">
    <property type="entry name" value="FERM_C"/>
    <property type="match status" value="1"/>
</dbReference>
<proteinExistence type="evidence at protein level"/>
<keyword evidence="10" id="KW-1267">Proteomics identification</keyword>
<dbReference type="WormBase" id="ZK270.2b">
    <property type="protein sequence ID" value="CE34143"/>
    <property type="gene ID" value="WBGene00001488"/>
    <property type="gene designation" value="frm-1"/>
</dbReference>
<dbReference type="HOGENOM" id="CLU_003623_0_1_1"/>
<dbReference type="AlphaFoldDB" id="G5EFD6"/>
<dbReference type="InterPro" id="IPR014352">
    <property type="entry name" value="FERM/acyl-CoA-bd_prot_sf"/>
</dbReference>
<dbReference type="InterPro" id="IPR029071">
    <property type="entry name" value="Ubiquitin-like_domsf"/>
</dbReference>
<evidence type="ECO:0000256" key="3">
    <source>
        <dbReference type="ARBA" id="ARBA00022553"/>
    </source>
</evidence>
<dbReference type="Proteomes" id="UP000001940">
    <property type="component" value="Chromosome I"/>
</dbReference>
<dbReference type="PRINTS" id="PR00935">
    <property type="entry name" value="BAND41"/>
</dbReference>
<dbReference type="PROSITE" id="PS00661">
    <property type="entry name" value="FERM_2"/>
    <property type="match status" value="1"/>
</dbReference>
<evidence type="ECO:0000313" key="9">
    <source>
        <dbReference type="WormBase" id="ZK270.2b"/>
    </source>
</evidence>
<dbReference type="FunFam" id="1.20.80.10:FF:000031">
    <property type="entry name" value="FERM domain (Protein4.1-ezrin-radixin-moesin) family"/>
    <property type="match status" value="1"/>
</dbReference>
<feature type="compositionally biased region" description="Polar residues" evidence="5">
    <location>
        <begin position="509"/>
        <end position="519"/>
    </location>
</feature>
<dbReference type="PANTHER" id="PTHR23280">
    <property type="entry name" value="4.1 G PROTEIN"/>
    <property type="match status" value="1"/>
</dbReference>
<dbReference type="InterPro" id="IPR018980">
    <property type="entry name" value="FERM_PH-like_C"/>
</dbReference>
<dbReference type="FunFam" id="3.10.20.90:FF:000378">
    <property type="entry name" value="FERM domain (Protein4.1-ezrin-radixin-moesin) family"/>
    <property type="match status" value="1"/>
</dbReference>
<dbReference type="GO" id="GO:0005856">
    <property type="term" value="C:cytoskeleton"/>
    <property type="evidence" value="ECO:0007669"/>
    <property type="project" value="InterPro"/>
</dbReference>
<keyword evidence="3" id="KW-0597">Phosphoprotein</keyword>
<name>G5EFD6_CAEEL</name>
<dbReference type="InterPro" id="IPR014847">
    <property type="entry name" value="FA"/>
</dbReference>
<accession>G5EFD6</accession>
<dbReference type="SMART" id="SM00295">
    <property type="entry name" value="B41"/>
    <property type="match status" value="1"/>
</dbReference>
<dbReference type="AGR" id="WB:WBGene00001488"/>
<dbReference type="EMBL" id="BX284601">
    <property type="protein sequence ID" value="CAB05004.2"/>
    <property type="molecule type" value="Genomic_DNA"/>
</dbReference>
<gene>
    <name evidence="7 9" type="primary">frm-1</name>
    <name evidence="7" type="ORF">CELE_ZK270.2</name>
    <name evidence="9" type="ORF">ZK270.2</name>
</gene>
<dbReference type="GO" id="GO:0005886">
    <property type="term" value="C:plasma membrane"/>
    <property type="evidence" value="ECO:0000314"/>
    <property type="project" value="WormBase"/>
</dbReference>
<dbReference type="Pfam" id="PF05902">
    <property type="entry name" value="4_1_CTD"/>
    <property type="match status" value="1"/>
</dbReference>
<dbReference type="Pfam" id="PF09379">
    <property type="entry name" value="FERM_N"/>
    <property type="match status" value="1"/>
</dbReference>
<evidence type="ECO:0000313" key="7">
    <source>
        <dbReference type="EMBL" id="CAB05004.2"/>
    </source>
</evidence>
<dbReference type="PRINTS" id="PR00661">
    <property type="entry name" value="ERMFAMILY"/>
</dbReference>
<dbReference type="SUPFAM" id="SSF47031">
    <property type="entry name" value="Second domain of FERM"/>
    <property type="match status" value="1"/>
</dbReference>
<dbReference type="InterPro" id="IPR000798">
    <property type="entry name" value="Ez/rad/moesin-like"/>
</dbReference>
<dbReference type="PROSITE" id="PS50057">
    <property type="entry name" value="FERM_3"/>
    <property type="match status" value="1"/>
</dbReference>
<dbReference type="GO" id="GO:0005912">
    <property type="term" value="C:adherens junction"/>
    <property type="evidence" value="ECO:0007669"/>
    <property type="project" value="UniProtKB-SubCell"/>
</dbReference>
<feature type="region of interest" description="Disordered" evidence="5">
    <location>
        <begin position="503"/>
        <end position="531"/>
    </location>
</feature>
<dbReference type="Gene3D" id="1.20.80.10">
    <property type="match status" value="1"/>
</dbReference>
<dbReference type="InterPro" id="IPR018979">
    <property type="entry name" value="FERM_N"/>
</dbReference>
<comment type="subcellular location">
    <subcellularLocation>
        <location evidence="1">Cell junction</location>
        <location evidence="1">Adherens junction</location>
    </subcellularLocation>
    <subcellularLocation>
        <location evidence="4">Cell projection</location>
        <location evidence="4">Rhabdomere</location>
    </subcellularLocation>
</comment>
<dbReference type="InterPro" id="IPR019749">
    <property type="entry name" value="Band_41_domain"/>
</dbReference>
<dbReference type="InterPro" id="IPR000299">
    <property type="entry name" value="FERM_domain"/>
</dbReference>
<dbReference type="GO" id="GO:0005198">
    <property type="term" value="F:structural molecule activity"/>
    <property type="evidence" value="ECO:0007669"/>
    <property type="project" value="InterPro"/>
</dbReference>
<protein>
    <recommendedName>
        <fullName evidence="2">Moesin/ezrin/radixin homolog 1</fullName>
    </recommendedName>
</protein>
<dbReference type="FunFam" id="2.30.29.30:FF:000002">
    <property type="entry name" value="Band 4.1-like protein 5 isoform 1"/>
    <property type="match status" value="1"/>
</dbReference>
<dbReference type="SMR" id="G5EFD6"/>
<sequence>MGTDRDPGDQKHPTTSQQPRDSKMQLAKVLLPDGVQKEFEVNKNSEGEALFRQVTRDLSIEEREYFSLCFYDKDEGTRHWLYNDKNIAKQIKGLPWEFSFEVKFYPTTPTTIVDDHARYYVFLQLRRDLLTGRLPATADTHSLLGSFVAQIEFGDAPAEMTDAYEQFIVASKLVPSAQANPETYKKIVDLHREMRGQTPSEAENQFLDHCKHLALYGIHLFKAISDKDKKPVDVGIGAAGINIYQDEQKTHSFSWQNIIKIGYRRTYFSIKLKAGTVEKNEKTLYFKLPNHVAAKRTWKCAVEHHTFFRLIQPEDKTHKSFFNFGSQRFRYQGRTQFQTKIASQMFDKPSTVDRAPSAMSQPIATAENQKLQTLNLTDSELEQRQFERDKSNKKDKKKRKKGENETSGETSDSEHDEKREFAIVEFEPESGQPYTTVSTWQETSDLPEQVEVYTDENGRQITRTVKSSQVKHTVQTQSFQNYIVDGDQVPVGVVDVERSREQLTPLGQKASSSTSSDVQNGGGENGGIVETQTRTMTYEAQGGENSAPPGWAEEGLGEYVSSKSVTQGNRTIETITYKTEKDGIVETHVEHRVTIHSDGDIDHDAELSQAILEATQMNPDMVVEKIEVRQETTQ</sequence>
<feature type="region of interest" description="Disordered" evidence="5">
    <location>
        <begin position="374"/>
        <end position="418"/>
    </location>
</feature>
<dbReference type="Gene3D" id="2.30.29.30">
    <property type="entry name" value="Pleckstrin-homology domain (PH domain)/Phosphotyrosine-binding domain (PTB)"/>
    <property type="match status" value="1"/>
</dbReference>
<keyword evidence="8" id="KW-1185">Reference proteome</keyword>
<dbReference type="ExpressionAtlas" id="G5EFD6">
    <property type="expression patterns" value="baseline and differential"/>
</dbReference>
<dbReference type="SUPFAM" id="SSF54236">
    <property type="entry name" value="Ubiquitin-like"/>
    <property type="match status" value="1"/>
</dbReference>
<dbReference type="CDD" id="cd01765">
    <property type="entry name" value="FERM_F0_F1"/>
    <property type="match status" value="1"/>
</dbReference>
<feature type="compositionally biased region" description="Basic and acidic residues" evidence="5">
    <location>
        <begin position="381"/>
        <end position="392"/>
    </location>
</feature>
<evidence type="ECO:0007829" key="10">
    <source>
        <dbReference type="PeptideAtlas" id="G5EFD6"/>
    </source>
</evidence>
<evidence type="ECO:0000256" key="5">
    <source>
        <dbReference type="SAM" id="MobiDB-lite"/>
    </source>
</evidence>
<dbReference type="Pfam" id="PF09380">
    <property type="entry name" value="FERM_C"/>
    <property type="match status" value="1"/>
</dbReference>
<dbReference type="SUPFAM" id="SSF50729">
    <property type="entry name" value="PH domain-like"/>
    <property type="match status" value="1"/>
</dbReference>
<dbReference type="Bgee" id="WBGene00001488">
    <property type="expression patterns" value="Expressed in pharyngeal muscle cell (C elegans) and 4 other cell types or tissues"/>
</dbReference>
<dbReference type="InterPro" id="IPR011993">
    <property type="entry name" value="PH-like_dom_sf"/>
</dbReference>
<dbReference type="GeneID" id="173360"/>
<feature type="region of interest" description="Disordered" evidence="5">
    <location>
        <begin position="1"/>
        <end position="23"/>
    </location>
</feature>
<dbReference type="InterPro" id="IPR019747">
    <property type="entry name" value="FERM_CS"/>
</dbReference>
<feature type="compositionally biased region" description="Basic and acidic residues" evidence="5">
    <location>
        <begin position="1"/>
        <end position="12"/>
    </location>
</feature>
<dbReference type="InterPro" id="IPR008379">
    <property type="entry name" value="Band_4.1_C"/>
</dbReference>
<dbReference type="CTD" id="173360"/>
<organism evidence="7 8">
    <name type="scientific">Caenorhabditis elegans</name>
    <dbReference type="NCBI Taxonomy" id="6239"/>
    <lineage>
        <taxon>Eukaryota</taxon>
        <taxon>Metazoa</taxon>
        <taxon>Ecdysozoa</taxon>
        <taxon>Nematoda</taxon>
        <taxon>Chromadorea</taxon>
        <taxon>Rhabditida</taxon>
        <taxon>Rhabditina</taxon>
        <taxon>Rhabditomorpha</taxon>
        <taxon>Rhabditoidea</taxon>
        <taxon>Rhabditidae</taxon>
        <taxon>Peloderinae</taxon>
        <taxon>Caenorhabditis</taxon>
    </lineage>
</organism>
<dbReference type="PANTHER" id="PTHR23280:SF21">
    <property type="entry name" value="PROTEIN 4.1 HOMOLOG"/>
    <property type="match status" value="1"/>
</dbReference>
<dbReference type="CDD" id="cd14473">
    <property type="entry name" value="FERM_B-lobe"/>
    <property type="match status" value="1"/>
</dbReference>
<dbReference type="InterPro" id="IPR035963">
    <property type="entry name" value="FERM_2"/>
</dbReference>
<evidence type="ECO:0000313" key="8">
    <source>
        <dbReference type="Proteomes" id="UP000001940"/>
    </source>
</evidence>
<evidence type="ECO:0000256" key="4">
    <source>
        <dbReference type="ARBA" id="ARBA00043944"/>
    </source>
</evidence>
<dbReference type="OrthoDB" id="6589456at2759"/>
<dbReference type="RefSeq" id="NP_493599.2">
    <property type="nucleotide sequence ID" value="NM_061198.5"/>
</dbReference>
<evidence type="ECO:0000256" key="2">
    <source>
        <dbReference type="ARBA" id="ARBA00022025"/>
    </source>
</evidence>
<evidence type="ECO:0000256" key="1">
    <source>
        <dbReference type="ARBA" id="ARBA00004536"/>
    </source>
</evidence>
<dbReference type="SMART" id="SM01195">
    <property type="entry name" value="FA"/>
    <property type="match status" value="1"/>
</dbReference>
<dbReference type="Pfam" id="PF00373">
    <property type="entry name" value="FERM_M"/>
    <property type="match status" value="1"/>
</dbReference>
<dbReference type="GO" id="GO:0003779">
    <property type="term" value="F:actin binding"/>
    <property type="evidence" value="ECO:0007669"/>
    <property type="project" value="InterPro"/>
</dbReference>
<reference evidence="7 8" key="1">
    <citation type="journal article" date="1998" name="Science">
        <title>Genome sequence of the nematode C. elegans: a platform for investigating biology.</title>
        <authorList>
            <consortium name="The C. elegans sequencing consortium"/>
            <person name="Sulson J.E."/>
            <person name="Waterston R."/>
        </authorList>
    </citation>
    <scope>NUCLEOTIDE SEQUENCE [LARGE SCALE GENOMIC DNA]</scope>
    <source>
        <strain evidence="7 8">Bristol N2</strain>
    </source>
</reference>
<dbReference type="PIR" id="T20772">
    <property type="entry name" value="T20772"/>
</dbReference>
<dbReference type="PIRSF" id="PIRSF002304">
    <property type="entry name" value="Membrane_skeletal_4_1"/>
    <property type="match status" value="1"/>
</dbReference>
<dbReference type="InterPro" id="IPR019748">
    <property type="entry name" value="FERM_central"/>
</dbReference>